<evidence type="ECO:0000256" key="2">
    <source>
        <dbReference type="ARBA" id="ARBA00022679"/>
    </source>
</evidence>
<evidence type="ECO:0000256" key="5">
    <source>
        <dbReference type="SAM" id="MobiDB-lite"/>
    </source>
</evidence>
<comment type="caution">
    <text evidence="7">The sequence shown here is derived from an EMBL/GenBank/DDBJ whole genome shotgun (WGS) entry which is preliminary data.</text>
</comment>
<protein>
    <recommendedName>
        <fullName evidence="6">Poly A polymerase head domain-containing protein</fullName>
    </recommendedName>
</protein>
<dbReference type="GO" id="GO:0052929">
    <property type="term" value="F:ATP:3'-cytidine-cytidine-tRNA adenylyltransferase activity"/>
    <property type="evidence" value="ECO:0007669"/>
    <property type="project" value="TreeGrafter"/>
</dbReference>
<gene>
    <name evidence="8" type="ORF">FNF28_00027</name>
    <name evidence="7" type="ORF">FNF31_00865</name>
</gene>
<dbReference type="GO" id="GO:0005739">
    <property type="term" value="C:mitochondrion"/>
    <property type="evidence" value="ECO:0007669"/>
    <property type="project" value="UniProtKB-ARBA"/>
</dbReference>
<dbReference type="CDD" id="cd05398">
    <property type="entry name" value="NT_ClassII-CCAase"/>
    <property type="match status" value="1"/>
</dbReference>
<name>A0A5A8DRU4_CAFRO</name>
<evidence type="ECO:0000313" key="10">
    <source>
        <dbReference type="Proteomes" id="UP000325113"/>
    </source>
</evidence>
<evidence type="ECO:0000256" key="3">
    <source>
        <dbReference type="ARBA" id="ARBA00022884"/>
    </source>
</evidence>
<dbReference type="AlphaFoldDB" id="A0A5A8DRU4"/>
<evidence type="ECO:0000256" key="4">
    <source>
        <dbReference type="RuleBase" id="RU003953"/>
    </source>
</evidence>
<proteinExistence type="inferred from homology"/>
<evidence type="ECO:0000256" key="1">
    <source>
        <dbReference type="ARBA" id="ARBA00007265"/>
    </source>
</evidence>
<evidence type="ECO:0000313" key="9">
    <source>
        <dbReference type="Proteomes" id="UP000324907"/>
    </source>
</evidence>
<dbReference type="FunFam" id="3.30.460.10:FF:000019">
    <property type="entry name" value="tRNA nucleotidyltransferase cca2"/>
    <property type="match status" value="1"/>
</dbReference>
<dbReference type="GO" id="GO:0003723">
    <property type="term" value="F:RNA binding"/>
    <property type="evidence" value="ECO:0007669"/>
    <property type="project" value="UniProtKB-KW"/>
</dbReference>
<keyword evidence="2 4" id="KW-0808">Transferase</keyword>
<dbReference type="InterPro" id="IPR002646">
    <property type="entry name" value="PolA_pol_head_dom"/>
</dbReference>
<dbReference type="EMBL" id="VLTM01000005">
    <property type="protein sequence ID" value="KAA0167424.1"/>
    <property type="molecule type" value="Genomic_DNA"/>
</dbReference>
<organism evidence="7 10">
    <name type="scientific">Cafeteria roenbergensis</name>
    <name type="common">Marine flagellate</name>
    <dbReference type="NCBI Taxonomy" id="33653"/>
    <lineage>
        <taxon>Eukaryota</taxon>
        <taxon>Sar</taxon>
        <taxon>Stramenopiles</taxon>
        <taxon>Bigyra</taxon>
        <taxon>Opalozoa</taxon>
        <taxon>Bicosoecida</taxon>
        <taxon>Cafeteriaceae</taxon>
        <taxon>Cafeteria</taxon>
    </lineage>
</organism>
<dbReference type="PANTHER" id="PTHR13734">
    <property type="entry name" value="TRNA-NUCLEOTIDYLTRANSFERASE"/>
    <property type="match status" value="1"/>
</dbReference>
<accession>A0A5A8DRU4</accession>
<feature type="domain" description="Poly A polymerase head" evidence="6">
    <location>
        <begin position="115"/>
        <end position="252"/>
    </location>
</feature>
<dbReference type="Proteomes" id="UP000324907">
    <property type="component" value="Unassembled WGS sequence"/>
</dbReference>
<dbReference type="SUPFAM" id="SSF81891">
    <property type="entry name" value="Poly A polymerase C-terminal region-like"/>
    <property type="match status" value="1"/>
</dbReference>
<comment type="similarity">
    <text evidence="1 4">Belongs to the tRNA nucleotidyltransferase/poly(A) polymerase family.</text>
</comment>
<dbReference type="GO" id="GO:0001680">
    <property type="term" value="P:tRNA 3'-terminal CCA addition"/>
    <property type="evidence" value="ECO:0007669"/>
    <property type="project" value="TreeGrafter"/>
</dbReference>
<keyword evidence="3 4" id="KW-0694">RNA-binding</keyword>
<dbReference type="Proteomes" id="UP000325113">
    <property type="component" value="Unassembled WGS sequence"/>
</dbReference>
<evidence type="ECO:0000259" key="6">
    <source>
        <dbReference type="Pfam" id="PF01743"/>
    </source>
</evidence>
<dbReference type="EMBL" id="VLTL01000001">
    <property type="protein sequence ID" value="KAA0172342.1"/>
    <property type="molecule type" value="Genomic_DNA"/>
</dbReference>
<dbReference type="Gene3D" id="3.30.460.10">
    <property type="entry name" value="Beta Polymerase, domain 2"/>
    <property type="match status" value="1"/>
</dbReference>
<feature type="region of interest" description="Disordered" evidence="5">
    <location>
        <begin position="46"/>
        <end position="68"/>
    </location>
</feature>
<dbReference type="InterPro" id="IPR043519">
    <property type="entry name" value="NT_sf"/>
</dbReference>
<sequence>MIRAARVAFKSLRLRPASSFVQLFGSASSTASRHTRQAAGRLTLASASSRGVAQAPHPSSPVSDPRRSKRLRVPIVMASGDIVAEHEISLTDLEQRIFGVLKRVLEQNGLRTVVRVAGGWVRDKVLGKENHDIDLALDDMTGSAFAEAVNATLASSGERTHTVNVIQANPEQSKHLETATTCVLGMQLDFVNLRTEEYAADSRIPTARFGTATEDALRRDFTINALFYNVNEGTIEDLTGHSFADLRAGVVRTPLPPVTTLLDDPLRVMRAVRFAARFGFRLAGDLREALELPEVRSALAGKVSRERVGAELDNMLASARPVGALRMLQARGLMPVVLALPRLVSRASAEELAAAYKEAKAPVTGKAAKKRQAAAAAAAAEGAAPSPEEAAAAAAAAEWVMAPVEAPERPSAAVSAVIANGMLLVDTVDAALSDGLAAPDAAAAMPPAAAAGAVRPTKVVRRDGIAAEDAGRAASIEATRAEEEAAAAAAAAAEGPAAAAAAEAQQLPDHVGVWRGLADDSKRALLLAALLWPLRDAWALGTDSKERGKAVTAVTAVVRFGLKRRARDCDDVSAIHKAVPLFLDAARRCVAAGLLPAEQGAAWEPAPTEPSAADSAGSSAAAPAAATAAAGAPADAPAAVRCEEDIAPDCVRGVADAAPLVEAFAEAAAKAEAADDPVASARLALGLAVSAAGPLSDAAAFLAGAVAAASPLAAGAEERTRAEMLALLRPGALAAAATATAMTRMVKEQGLADAWQWKALVDGKALRGMGVRPGPAMRPLMEAQALWRLARPGCSAADCEAAIRRWVEAEQGESAASR</sequence>
<dbReference type="PANTHER" id="PTHR13734:SF5">
    <property type="entry name" value="CCA TRNA NUCLEOTIDYLTRANSFERASE, MITOCHONDRIAL"/>
    <property type="match status" value="1"/>
</dbReference>
<dbReference type="GO" id="GO:0052927">
    <property type="term" value="F:CC tRNA cytidylyltransferase activity"/>
    <property type="evidence" value="ECO:0007669"/>
    <property type="project" value="TreeGrafter"/>
</dbReference>
<reference evidence="9 10" key="1">
    <citation type="submission" date="2019-07" db="EMBL/GenBank/DDBJ databases">
        <title>Genomes of Cafeteria roenbergensis.</title>
        <authorList>
            <person name="Fischer M.G."/>
            <person name="Hackl T."/>
            <person name="Roman M."/>
        </authorList>
    </citation>
    <scope>NUCLEOTIDE SEQUENCE [LARGE SCALE GENOMIC DNA]</scope>
    <source>
        <strain evidence="7 10">Cflag</strain>
        <strain evidence="8 9">RCC970-E3</strain>
    </source>
</reference>
<dbReference type="Pfam" id="PF01743">
    <property type="entry name" value="PolyA_pol"/>
    <property type="match status" value="1"/>
</dbReference>
<dbReference type="SUPFAM" id="SSF81301">
    <property type="entry name" value="Nucleotidyltransferase"/>
    <property type="match status" value="1"/>
</dbReference>
<evidence type="ECO:0000313" key="8">
    <source>
        <dbReference type="EMBL" id="KAA0172342.1"/>
    </source>
</evidence>
<evidence type="ECO:0000313" key="7">
    <source>
        <dbReference type="EMBL" id="KAA0167424.1"/>
    </source>
</evidence>
<dbReference type="Gene3D" id="1.10.3090.10">
    <property type="entry name" value="cca-adding enzyme, domain 2"/>
    <property type="match status" value="1"/>
</dbReference>